<dbReference type="Gene3D" id="3.30.420.300">
    <property type="entry name" value="2-keto-3-deoxy-galactonokinase, substrate binding domain"/>
    <property type="match status" value="1"/>
</dbReference>
<dbReference type="GO" id="GO:0034194">
    <property type="term" value="P:D-galactonate catabolic process"/>
    <property type="evidence" value="ECO:0007669"/>
    <property type="project" value="InterPro"/>
</dbReference>
<dbReference type="Gene3D" id="3.30.420.310">
    <property type="entry name" value="2-keto-3-deoxy-galactonokinase, C-terminal domain"/>
    <property type="match status" value="1"/>
</dbReference>
<dbReference type="InterPro" id="IPR042257">
    <property type="entry name" value="DGOK_C"/>
</dbReference>
<dbReference type="SUPFAM" id="SSF53067">
    <property type="entry name" value="Actin-like ATPase domain"/>
    <property type="match status" value="1"/>
</dbReference>
<sequence>MSGVIGVDWGSSNLRAFRFDDQGTVKDRRSSAHGAAGLAKEDFPRVLAEVIGDWCDGGTRIVMAGMVGGRVGWQEAPYLPCPADPGQLAASALPLETSLGRAWLVPGLSSRNADGMADVMRGEETQLLGAGVGNGSVVLPGTHSKWATMQDGRIMGFSTAMTGELYALLCKHSLLGQLAVAAADFEPEAFKRGTRRALDARTIVPLLFSARADVLLGDMQGTAVESYLSGLLIGGEIAAFGAQPVTLIGNTALVERYQLALHLAGAPQSLVVDGDCAVARGLWMIGEHL</sequence>
<keyword evidence="1" id="KW-0808">Transferase</keyword>
<dbReference type="EMBL" id="JACIJC010000002">
    <property type="protein sequence ID" value="MBB5685368.1"/>
    <property type="molecule type" value="Genomic_DNA"/>
</dbReference>
<dbReference type="Proteomes" id="UP000549617">
    <property type="component" value="Unassembled WGS sequence"/>
</dbReference>
<reference evidence="1 2" key="1">
    <citation type="submission" date="2020-08" db="EMBL/GenBank/DDBJ databases">
        <title>Genomic Encyclopedia of Type Strains, Phase IV (KMG-IV): sequencing the most valuable type-strain genomes for metagenomic binning, comparative biology and taxonomic classification.</title>
        <authorList>
            <person name="Goeker M."/>
        </authorList>
    </citation>
    <scope>NUCLEOTIDE SEQUENCE [LARGE SCALE GENOMIC DNA]</scope>
    <source>
        <strain evidence="1 2">DSM 25079</strain>
    </source>
</reference>
<keyword evidence="1" id="KW-0418">Kinase</keyword>
<evidence type="ECO:0000313" key="2">
    <source>
        <dbReference type="Proteomes" id="UP000549617"/>
    </source>
</evidence>
<protein>
    <submittedName>
        <fullName evidence="1">2-dehydro-3-deoxygalactonokinase</fullName>
        <ecNumber evidence="1">2.7.1.58</ecNumber>
    </submittedName>
</protein>
<evidence type="ECO:0000313" key="1">
    <source>
        <dbReference type="EMBL" id="MBB5685368.1"/>
    </source>
</evidence>
<gene>
    <name evidence="1" type="ORF">FHS49_001376</name>
</gene>
<dbReference type="InterPro" id="IPR007729">
    <property type="entry name" value="DGOK"/>
</dbReference>
<keyword evidence="2" id="KW-1185">Reference proteome</keyword>
<dbReference type="CDD" id="cd24012">
    <property type="entry name" value="ASKHA_NBD_KDGal-kinase"/>
    <property type="match status" value="1"/>
</dbReference>
<name>A0A7W9EDJ9_9SPHN</name>
<dbReference type="EC" id="2.7.1.58" evidence="1"/>
<comment type="caution">
    <text evidence="1">The sequence shown here is derived from an EMBL/GenBank/DDBJ whole genome shotgun (WGS) entry which is preliminary data.</text>
</comment>
<dbReference type="GO" id="GO:0008671">
    <property type="term" value="F:2-dehydro-3-deoxygalactonokinase activity"/>
    <property type="evidence" value="ECO:0007669"/>
    <property type="project" value="UniProtKB-EC"/>
</dbReference>
<dbReference type="RefSeq" id="WP_184016654.1">
    <property type="nucleotide sequence ID" value="NZ_JACIJC010000002.1"/>
</dbReference>
<dbReference type="Pfam" id="PF05035">
    <property type="entry name" value="DGOK"/>
    <property type="match status" value="1"/>
</dbReference>
<organism evidence="1 2">
    <name type="scientific">Sphingobium boeckii</name>
    <dbReference type="NCBI Taxonomy" id="1082345"/>
    <lineage>
        <taxon>Bacteria</taxon>
        <taxon>Pseudomonadati</taxon>
        <taxon>Pseudomonadota</taxon>
        <taxon>Alphaproteobacteria</taxon>
        <taxon>Sphingomonadales</taxon>
        <taxon>Sphingomonadaceae</taxon>
        <taxon>Sphingobium</taxon>
    </lineage>
</organism>
<proteinExistence type="predicted"/>
<dbReference type="AlphaFoldDB" id="A0A7W9EDJ9"/>
<dbReference type="InterPro" id="IPR042258">
    <property type="entry name" value="DGOK_N"/>
</dbReference>
<dbReference type="InterPro" id="IPR043129">
    <property type="entry name" value="ATPase_NBD"/>
</dbReference>
<accession>A0A7W9EDJ9</accession>